<sequence>MTVQSDDRTVIRGKMVFIILSQILPRRRRPVLAIPADAACYSLMCAENPR</sequence>
<protein>
    <submittedName>
        <fullName evidence="1">Uncharacterized protein</fullName>
    </submittedName>
</protein>
<dbReference type="AlphaFoldDB" id="A0A1I6MXL1"/>
<accession>A0A1I6MXL1</accession>
<dbReference type="EMBL" id="FOZM01000002">
    <property type="protein sequence ID" value="SFS20442.1"/>
    <property type="molecule type" value="Genomic_DNA"/>
</dbReference>
<proteinExistence type="predicted"/>
<reference evidence="1 2" key="1">
    <citation type="submission" date="2016-10" db="EMBL/GenBank/DDBJ databases">
        <authorList>
            <person name="de Groot N.N."/>
        </authorList>
    </citation>
    <scope>NUCLEOTIDE SEQUENCE [LARGE SCALE GENOMIC DNA]</scope>
    <source>
        <strain evidence="1 2">DSM 29433</strain>
    </source>
</reference>
<name>A0A1I6MXL1_9RHOB</name>
<dbReference type="Proteomes" id="UP000198926">
    <property type="component" value="Unassembled WGS sequence"/>
</dbReference>
<evidence type="ECO:0000313" key="1">
    <source>
        <dbReference type="EMBL" id="SFS20442.1"/>
    </source>
</evidence>
<evidence type="ECO:0000313" key="2">
    <source>
        <dbReference type="Proteomes" id="UP000198926"/>
    </source>
</evidence>
<organism evidence="1 2">
    <name type="scientific">Yoonia litorea</name>
    <dbReference type="NCBI Taxonomy" id="1123755"/>
    <lineage>
        <taxon>Bacteria</taxon>
        <taxon>Pseudomonadati</taxon>
        <taxon>Pseudomonadota</taxon>
        <taxon>Alphaproteobacteria</taxon>
        <taxon>Rhodobacterales</taxon>
        <taxon>Paracoccaceae</taxon>
        <taxon>Yoonia</taxon>
    </lineage>
</organism>
<gene>
    <name evidence="1" type="ORF">SAMN05444714_2635</name>
</gene>
<dbReference type="STRING" id="1123755.SAMN05444714_2635"/>
<keyword evidence="2" id="KW-1185">Reference proteome</keyword>